<keyword evidence="4" id="KW-0732">Signal</keyword>
<organism evidence="5 6">
    <name type="scientific">Triticum urartu</name>
    <name type="common">Red wild einkorn</name>
    <name type="synonym">Crithodium urartu</name>
    <dbReference type="NCBI Taxonomy" id="4572"/>
    <lineage>
        <taxon>Eukaryota</taxon>
        <taxon>Viridiplantae</taxon>
        <taxon>Streptophyta</taxon>
        <taxon>Embryophyta</taxon>
        <taxon>Tracheophyta</taxon>
        <taxon>Spermatophyta</taxon>
        <taxon>Magnoliopsida</taxon>
        <taxon>Liliopsida</taxon>
        <taxon>Poales</taxon>
        <taxon>Poaceae</taxon>
        <taxon>BOP clade</taxon>
        <taxon>Pooideae</taxon>
        <taxon>Triticodae</taxon>
        <taxon>Triticeae</taxon>
        <taxon>Triticinae</taxon>
        <taxon>Triticum</taxon>
    </lineage>
</organism>
<reference evidence="5" key="3">
    <citation type="submission" date="2022-06" db="UniProtKB">
        <authorList>
            <consortium name="EnsemblPlants"/>
        </authorList>
    </citation>
    <scope>IDENTIFICATION</scope>
</reference>
<evidence type="ECO:0000313" key="5">
    <source>
        <dbReference type="EnsemblPlants" id="TuG1812G0200000497.01.T01"/>
    </source>
</evidence>
<evidence type="ECO:0000256" key="3">
    <source>
        <dbReference type="ARBA" id="ARBA00022525"/>
    </source>
</evidence>
<dbReference type="EnsemblPlants" id="TuG1812G0200000497.01.T01">
    <property type="protein sequence ID" value="TuG1812G0200000497.01.T01"/>
    <property type="gene ID" value="TuG1812G0200000497.01"/>
</dbReference>
<comment type="function">
    <text evidence="4">Dirigent proteins impart stereoselectivity on the phenoxy radical-coupling reaction, yielding optically active lignans from two molecules of coniferyl alcohol in the biosynthesis of lignans, flavonolignans, and alkaloids and thus plays a central role in plant secondary metabolism.</text>
</comment>
<reference evidence="5" key="2">
    <citation type="submission" date="2018-03" db="EMBL/GenBank/DDBJ databases">
        <title>The Triticum urartu genome reveals the dynamic nature of wheat genome evolution.</title>
        <authorList>
            <person name="Ling H."/>
            <person name="Ma B."/>
            <person name="Shi X."/>
            <person name="Liu H."/>
            <person name="Dong L."/>
            <person name="Sun H."/>
            <person name="Cao Y."/>
            <person name="Gao Q."/>
            <person name="Zheng S."/>
            <person name="Li Y."/>
            <person name="Yu Y."/>
            <person name="Du H."/>
            <person name="Qi M."/>
            <person name="Li Y."/>
            <person name="Yu H."/>
            <person name="Cui Y."/>
            <person name="Wang N."/>
            <person name="Chen C."/>
            <person name="Wu H."/>
            <person name="Zhao Y."/>
            <person name="Zhang J."/>
            <person name="Li Y."/>
            <person name="Zhou W."/>
            <person name="Zhang B."/>
            <person name="Hu W."/>
            <person name="Eijk M."/>
            <person name="Tang J."/>
            <person name="Witsenboer H."/>
            <person name="Zhao S."/>
            <person name="Li Z."/>
            <person name="Zhang A."/>
            <person name="Wang D."/>
            <person name="Liang C."/>
        </authorList>
    </citation>
    <scope>NUCLEOTIDE SEQUENCE [LARGE SCALE GENOMIC DNA]</scope>
    <source>
        <strain evidence="5">cv. G1812</strain>
    </source>
</reference>
<keyword evidence="3 4" id="KW-0964">Secreted</keyword>
<feature type="signal peptide" evidence="4">
    <location>
        <begin position="1"/>
        <end position="21"/>
    </location>
</feature>
<reference evidence="6" key="1">
    <citation type="journal article" date="2013" name="Nature">
        <title>Draft genome of the wheat A-genome progenitor Triticum urartu.</title>
        <authorList>
            <person name="Ling H.Q."/>
            <person name="Zhao S."/>
            <person name="Liu D."/>
            <person name="Wang J."/>
            <person name="Sun H."/>
            <person name="Zhang C."/>
            <person name="Fan H."/>
            <person name="Li D."/>
            <person name="Dong L."/>
            <person name="Tao Y."/>
            <person name="Gao C."/>
            <person name="Wu H."/>
            <person name="Li Y."/>
            <person name="Cui Y."/>
            <person name="Guo X."/>
            <person name="Zheng S."/>
            <person name="Wang B."/>
            <person name="Yu K."/>
            <person name="Liang Q."/>
            <person name="Yang W."/>
            <person name="Lou X."/>
            <person name="Chen J."/>
            <person name="Feng M."/>
            <person name="Jian J."/>
            <person name="Zhang X."/>
            <person name="Luo G."/>
            <person name="Jiang Y."/>
            <person name="Liu J."/>
            <person name="Wang Z."/>
            <person name="Sha Y."/>
            <person name="Zhang B."/>
            <person name="Wu H."/>
            <person name="Tang D."/>
            <person name="Shen Q."/>
            <person name="Xue P."/>
            <person name="Zou S."/>
            <person name="Wang X."/>
            <person name="Liu X."/>
            <person name="Wang F."/>
            <person name="Yang Y."/>
            <person name="An X."/>
            <person name="Dong Z."/>
            <person name="Zhang K."/>
            <person name="Zhang X."/>
            <person name="Luo M.C."/>
            <person name="Dvorak J."/>
            <person name="Tong Y."/>
            <person name="Wang J."/>
            <person name="Yang H."/>
            <person name="Li Z."/>
            <person name="Wang D."/>
            <person name="Zhang A."/>
            <person name="Wang J."/>
        </authorList>
    </citation>
    <scope>NUCLEOTIDE SEQUENCE</scope>
    <source>
        <strain evidence="6">cv. G1812</strain>
    </source>
</reference>
<dbReference type="PANTHER" id="PTHR21495">
    <property type="entry name" value="NUCLEOPORIN-RELATED"/>
    <property type="match status" value="1"/>
</dbReference>
<keyword evidence="4" id="KW-0052">Apoplast</keyword>
<evidence type="ECO:0000256" key="2">
    <source>
        <dbReference type="ARBA" id="ARBA00011738"/>
    </source>
</evidence>
<dbReference type="Gramene" id="TuG1812G0200000497.01.T01">
    <property type="protein sequence ID" value="TuG1812G0200000497.01.T01"/>
    <property type="gene ID" value="TuG1812G0200000497.01"/>
</dbReference>
<comment type="similarity">
    <text evidence="1 4">Belongs to the plant dirigent protein family.</text>
</comment>
<dbReference type="InterPro" id="IPR004265">
    <property type="entry name" value="Dirigent"/>
</dbReference>
<evidence type="ECO:0000313" key="6">
    <source>
        <dbReference type="Proteomes" id="UP000015106"/>
    </source>
</evidence>
<evidence type="ECO:0000256" key="1">
    <source>
        <dbReference type="ARBA" id="ARBA00010746"/>
    </source>
</evidence>
<sequence>MARASHVVVFLVFSNLAIAMGATPPSLDPFVGKCKSSCEEELNLSLYLHQVFAGAAQNQEVILNPGFANSFGEIAVHDWTIHAAPNATSNIIARAKGMHMQVTQNQQANGFAWFLPFSMVFEDSSFGGSTLQVMGTISGANGEWAILGGTGKLSMARGTVNFTEVQPQSNPKSENYRKIDIQAFYTPPPSVSIINLRNKE</sequence>
<dbReference type="Gene3D" id="2.40.480.10">
    <property type="entry name" value="Allene oxide cyclase-like"/>
    <property type="match status" value="1"/>
</dbReference>
<evidence type="ECO:0000256" key="4">
    <source>
        <dbReference type="RuleBase" id="RU363099"/>
    </source>
</evidence>
<dbReference type="GO" id="GO:0009699">
    <property type="term" value="P:phenylpropanoid biosynthetic process"/>
    <property type="evidence" value="ECO:0007669"/>
    <property type="project" value="UniProtKB-ARBA"/>
</dbReference>
<comment type="subunit">
    <text evidence="2 4">Homodimer.</text>
</comment>
<comment type="subcellular location">
    <subcellularLocation>
        <location evidence="4">Secreted</location>
        <location evidence="4">Extracellular space</location>
        <location evidence="4">Apoplast</location>
    </subcellularLocation>
</comment>
<keyword evidence="6" id="KW-1185">Reference proteome</keyword>
<dbReference type="GO" id="GO:0048046">
    <property type="term" value="C:apoplast"/>
    <property type="evidence" value="ECO:0007669"/>
    <property type="project" value="UniProtKB-SubCell"/>
</dbReference>
<dbReference type="Proteomes" id="UP000015106">
    <property type="component" value="Chromosome 2"/>
</dbReference>
<proteinExistence type="inferred from homology"/>
<dbReference type="InterPro" id="IPR044859">
    <property type="entry name" value="Allene_oxi_cyc_Dirigent"/>
</dbReference>
<feature type="chain" id="PRO_5035964014" description="Dirigent protein" evidence="4">
    <location>
        <begin position="22"/>
        <end position="200"/>
    </location>
</feature>
<protein>
    <recommendedName>
        <fullName evidence="4">Dirigent protein</fullName>
    </recommendedName>
</protein>
<dbReference type="Pfam" id="PF03018">
    <property type="entry name" value="Dirigent"/>
    <property type="match status" value="1"/>
</dbReference>
<accession>A0A8R7P9L0</accession>
<dbReference type="AlphaFoldDB" id="A0A8R7P9L0"/>
<name>A0A8R7P9L0_TRIUA</name>